<name>A0A2P5F751_TREOI</name>
<dbReference type="AlphaFoldDB" id="A0A2P5F751"/>
<dbReference type="Proteomes" id="UP000237000">
    <property type="component" value="Unassembled WGS sequence"/>
</dbReference>
<evidence type="ECO:0000313" key="2">
    <source>
        <dbReference type="Proteomes" id="UP000237000"/>
    </source>
</evidence>
<sequence length="64" mass="7532">MKLLNFGKYFFTSAKTITKFFEICFKINNGHVQNSLLKCKNLMKFFAICFKINNCQIQNSLLNE</sequence>
<protein>
    <submittedName>
        <fullName evidence="1">Uncharacterized protein</fullName>
    </submittedName>
</protein>
<keyword evidence="2" id="KW-1185">Reference proteome</keyword>
<dbReference type="EMBL" id="JXTC01000057">
    <property type="protein sequence ID" value="PON93624.1"/>
    <property type="molecule type" value="Genomic_DNA"/>
</dbReference>
<evidence type="ECO:0000313" key="1">
    <source>
        <dbReference type="EMBL" id="PON93624.1"/>
    </source>
</evidence>
<proteinExistence type="predicted"/>
<accession>A0A2P5F751</accession>
<comment type="caution">
    <text evidence="1">The sequence shown here is derived from an EMBL/GenBank/DDBJ whole genome shotgun (WGS) entry which is preliminary data.</text>
</comment>
<gene>
    <name evidence="1" type="ORF">TorRG33x02_106080</name>
</gene>
<dbReference type="InParanoid" id="A0A2P5F751"/>
<reference evidence="2" key="1">
    <citation type="submission" date="2016-06" db="EMBL/GenBank/DDBJ databases">
        <title>Parallel loss of symbiosis genes in relatives of nitrogen-fixing non-legume Parasponia.</title>
        <authorList>
            <person name="Van Velzen R."/>
            <person name="Holmer R."/>
            <person name="Bu F."/>
            <person name="Rutten L."/>
            <person name="Van Zeijl A."/>
            <person name="Liu W."/>
            <person name="Santuari L."/>
            <person name="Cao Q."/>
            <person name="Sharma T."/>
            <person name="Shen D."/>
            <person name="Roswanjaya Y."/>
            <person name="Wardhani T."/>
            <person name="Kalhor M.S."/>
            <person name="Jansen J."/>
            <person name="Van den Hoogen J."/>
            <person name="Gungor B."/>
            <person name="Hartog M."/>
            <person name="Hontelez J."/>
            <person name="Verver J."/>
            <person name="Yang W.-C."/>
            <person name="Schijlen E."/>
            <person name="Repin R."/>
            <person name="Schilthuizen M."/>
            <person name="Schranz E."/>
            <person name="Heidstra R."/>
            <person name="Miyata K."/>
            <person name="Fedorova E."/>
            <person name="Kohlen W."/>
            <person name="Bisseling T."/>
            <person name="Smit S."/>
            <person name="Geurts R."/>
        </authorList>
    </citation>
    <scope>NUCLEOTIDE SEQUENCE [LARGE SCALE GENOMIC DNA]</scope>
    <source>
        <strain evidence="2">cv. RG33-2</strain>
    </source>
</reference>
<organism evidence="1 2">
    <name type="scientific">Trema orientale</name>
    <name type="common">Charcoal tree</name>
    <name type="synonym">Celtis orientalis</name>
    <dbReference type="NCBI Taxonomy" id="63057"/>
    <lineage>
        <taxon>Eukaryota</taxon>
        <taxon>Viridiplantae</taxon>
        <taxon>Streptophyta</taxon>
        <taxon>Embryophyta</taxon>
        <taxon>Tracheophyta</taxon>
        <taxon>Spermatophyta</taxon>
        <taxon>Magnoliopsida</taxon>
        <taxon>eudicotyledons</taxon>
        <taxon>Gunneridae</taxon>
        <taxon>Pentapetalae</taxon>
        <taxon>rosids</taxon>
        <taxon>fabids</taxon>
        <taxon>Rosales</taxon>
        <taxon>Cannabaceae</taxon>
        <taxon>Trema</taxon>
    </lineage>
</organism>